<evidence type="ECO:0000256" key="1">
    <source>
        <dbReference type="SAM" id="MobiDB-lite"/>
    </source>
</evidence>
<comment type="caution">
    <text evidence="3">The sequence shown here is derived from an EMBL/GenBank/DDBJ whole genome shotgun (WGS) entry which is preliminary data.</text>
</comment>
<name>A0A9Q1HV83_CONCO</name>
<proteinExistence type="predicted"/>
<dbReference type="AlphaFoldDB" id="A0A9Q1HV83"/>
<gene>
    <name evidence="3" type="ORF">COCON_G00160020</name>
</gene>
<feature type="region of interest" description="Disordered" evidence="1">
    <location>
        <begin position="68"/>
        <end position="110"/>
    </location>
</feature>
<dbReference type="Proteomes" id="UP001152803">
    <property type="component" value="Unassembled WGS sequence"/>
</dbReference>
<evidence type="ECO:0000256" key="2">
    <source>
        <dbReference type="SAM" id="Phobius"/>
    </source>
</evidence>
<dbReference type="OrthoDB" id="8960462at2759"/>
<organism evidence="3 4">
    <name type="scientific">Conger conger</name>
    <name type="common">Conger eel</name>
    <name type="synonym">Muraena conger</name>
    <dbReference type="NCBI Taxonomy" id="82655"/>
    <lineage>
        <taxon>Eukaryota</taxon>
        <taxon>Metazoa</taxon>
        <taxon>Chordata</taxon>
        <taxon>Craniata</taxon>
        <taxon>Vertebrata</taxon>
        <taxon>Euteleostomi</taxon>
        <taxon>Actinopterygii</taxon>
        <taxon>Neopterygii</taxon>
        <taxon>Teleostei</taxon>
        <taxon>Anguilliformes</taxon>
        <taxon>Congridae</taxon>
        <taxon>Conger</taxon>
    </lineage>
</organism>
<dbReference type="EMBL" id="JAFJMO010000011">
    <property type="protein sequence ID" value="KAJ8263545.1"/>
    <property type="molecule type" value="Genomic_DNA"/>
</dbReference>
<evidence type="ECO:0000313" key="3">
    <source>
        <dbReference type="EMBL" id="KAJ8263545.1"/>
    </source>
</evidence>
<keyword evidence="2" id="KW-1133">Transmembrane helix</keyword>
<evidence type="ECO:0000313" key="4">
    <source>
        <dbReference type="Proteomes" id="UP001152803"/>
    </source>
</evidence>
<keyword evidence="2" id="KW-0472">Membrane</keyword>
<sequence length="110" mass="11786">MRAFGSGGVFSSRTSRLDGRSYEAGLNGGAPLPTPAMGIQGMELFAIGVVIILFVAVLKQFGILEPMSLEGGRSPLDAETNARKRRRKGEENDEAVSVRKFEPAGFTRPS</sequence>
<keyword evidence="4" id="KW-1185">Reference proteome</keyword>
<feature type="transmembrane region" description="Helical" evidence="2">
    <location>
        <begin position="37"/>
        <end position="58"/>
    </location>
</feature>
<keyword evidence="2" id="KW-0812">Transmembrane</keyword>
<reference evidence="3" key="1">
    <citation type="journal article" date="2023" name="Science">
        <title>Genome structures resolve the early diversification of teleost fishes.</title>
        <authorList>
            <person name="Parey E."/>
            <person name="Louis A."/>
            <person name="Montfort J."/>
            <person name="Bouchez O."/>
            <person name="Roques C."/>
            <person name="Iampietro C."/>
            <person name="Lluch J."/>
            <person name="Castinel A."/>
            <person name="Donnadieu C."/>
            <person name="Desvignes T."/>
            <person name="Floi Bucao C."/>
            <person name="Jouanno E."/>
            <person name="Wen M."/>
            <person name="Mejri S."/>
            <person name="Dirks R."/>
            <person name="Jansen H."/>
            <person name="Henkel C."/>
            <person name="Chen W.J."/>
            <person name="Zahm M."/>
            <person name="Cabau C."/>
            <person name="Klopp C."/>
            <person name="Thompson A.W."/>
            <person name="Robinson-Rechavi M."/>
            <person name="Braasch I."/>
            <person name="Lecointre G."/>
            <person name="Bobe J."/>
            <person name="Postlethwait J.H."/>
            <person name="Berthelot C."/>
            <person name="Roest Crollius H."/>
            <person name="Guiguen Y."/>
        </authorList>
    </citation>
    <scope>NUCLEOTIDE SEQUENCE</scope>
    <source>
        <strain evidence="3">Concon-B</strain>
    </source>
</reference>
<accession>A0A9Q1HV83</accession>
<protein>
    <submittedName>
        <fullName evidence="3">Uncharacterized protein</fullName>
    </submittedName>
</protein>